<dbReference type="Proteomes" id="UP000828048">
    <property type="component" value="Chromosome 12"/>
</dbReference>
<keyword evidence="2" id="KW-1185">Reference proteome</keyword>
<proteinExistence type="predicted"/>
<accession>A0ACB7ZCT7</accession>
<gene>
    <name evidence="1" type="ORF">Vadar_019294</name>
</gene>
<evidence type="ECO:0000313" key="2">
    <source>
        <dbReference type="Proteomes" id="UP000828048"/>
    </source>
</evidence>
<sequence>MMGSAVAAAYKEERDEKRKEVVISSSNKSRLRKIIVGTCLTCLASLSISMVGGLMLFWWETRYHPTNRQLWMVPLALILLVTPLLVCLAAFFSDLSDYESSASVPPVTKNYYIVA</sequence>
<reference evidence="1 2" key="1">
    <citation type="journal article" date="2021" name="Hortic Res">
        <title>High-quality reference genome and annotation aids understanding of berry development for evergreen blueberry (Vaccinium darrowii).</title>
        <authorList>
            <person name="Yu J."/>
            <person name="Hulse-Kemp A.M."/>
            <person name="Babiker E."/>
            <person name="Staton M."/>
        </authorList>
    </citation>
    <scope>NUCLEOTIDE SEQUENCE [LARGE SCALE GENOMIC DNA]</scope>
    <source>
        <strain evidence="2">cv. NJ 8807/NJ 8810</strain>
        <tissue evidence="1">Young leaf</tissue>
    </source>
</reference>
<dbReference type="EMBL" id="CM037162">
    <property type="protein sequence ID" value="KAH7863569.1"/>
    <property type="molecule type" value="Genomic_DNA"/>
</dbReference>
<name>A0ACB7ZCT7_9ERIC</name>
<organism evidence="1 2">
    <name type="scientific">Vaccinium darrowii</name>
    <dbReference type="NCBI Taxonomy" id="229202"/>
    <lineage>
        <taxon>Eukaryota</taxon>
        <taxon>Viridiplantae</taxon>
        <taxon>Streptophyta</taxon>
        <taxon>Embryophyta</taxon>
        <taxon>Tracheophyta</taxon>
        <taxon>Spermatophyta</taxon>
        <taxon>Magnoliopsida</taxon>
        <taxon>eudicotyledons</taxon>
        <taxon>Gunneridae</taxon>
        <taxon>Pentapetalae</taxon>
        <taxon>asterids</taxon>
        <taxon>Ericales</taxon>
        <taxon>Ericaceae</taxon>
        <taxon>Vaccinioideae</taxon>
        <taxon>Vaccinieae</taxon>
        <taxon>Vaccinium</taxon>
    </lineage>
</organism>
<evidence type="ECO:0000313" key="1">
    <source>
        <dbReference type="EMBL" id="KAH7863569.1"/>
    </source>
</evidence>
<protein>
    <submittedName>
        <fullName evidence="1">Uncharacterized protein</fullName>
    </submittedName>
</protein>
<comment type="caution">
    <text evidence="1">The sequence shown here is derived from an EMBL/GenBank/DDBJ whole genome shotgun (WGS) entry which is preliminary data.</text>
</comment>